<reference evidence="1" key="1">
    <citation type="journal article" date="2024" name="Syst. Appl. Microbiol.">
        <title>First single-strain enrichments of Electrothrix cable bacteria, description of E. aestuarii sp. nov. and E. rattekaaiensis sp. nov., and proposal of a cable bacteria taxonomy following the rules of the SeqCode.</title>
        <authorList>
            <person name="Plum-Jensen L.E."/>
            <person name="Schramm A."/>
            <person name="Marshall I.P.G."/>
        </authorList>
    </citation>
    <scope>NUCLEOTIDE SEQUENCE</scope>
    <source>
        <strain evidence="1">Rat1</strain>
    </source>
</reference>
<protein>
    <submittedName>
        <fullName evidence="1">Uncharacterized protein</fullName>
    </submittedName>
</protein>
<evidence type="ECO:0000313" key="1">
    <source>
        <dbReference type="EMBL" id="XCN73466.1"/>
    </source>
</evidence>
<dbReference type="AlphaFoldDB" id="A0AAU8LWB2"/>
<sequence>MNEYRQAHSVALYDAGVAITNSTKQVGEEDEGYPLATGMPPGSFRIPENDLAALKSEFRTKQVVMPMGRRQGGSLNFHKALSSYNEALGEDAQVKNLLIRVDGPQLLSLQIVEEHPRPEGKHTETKEITYCGFFAIEWATPEL</sequence>
<reference evidence="1" key="2">
    <citation type="submission" date="2024-06" db="EMBL/GenBank/DDBJ databases">
        <authorList>
            <person name="Plum-Jensen L.E."/>
            <person name="Schramm A."/>
            <person name="Marshall I.P.G."/>
        </authorList>
    </citation>
    <scope>NUCLEOTIDE SEQUENCE</scope>
    <source>
        <strain evidence="1">Rat1</strain>
    </source>
</reference>
<accession>A0AAU8LWB2</accession>
<dbReference type="KEGG" id="eaj:Q3M24_01565"/>
<dbReference type="EMBL" id="CP159373">
    <property type="protein sequence ID" value="XCN73466.1"/>
    <property type="molecule type" value="Genomic_DNA"/>
</dbReference>
<organism evidence="1">
    <name type="scientific">Candidatus Electrothrix aestuarii</name>
    <dbReference type="NCBI Taxonomy" id="3062594"/>
    <lineage>
        <taxon>Bacteria</taxon>
        <taxon>Pseudomonadati</taxon>
        <taxon>Thermodesulfobacteriota</taxon>
        <taxon>Desulfobulbia</taxon>
        <taxon>Desulfobulbales</taxon>
        <taxon>Desulfobulbaceae</taxon>
        <taxon>Candidatus Electrothrix</taxon>
    </lineage>
</organism>
<name>A0AAU8LWB2_9BACT</name>
<proteinExistence type="predicted"/>
<gene>
    <name evidence="1" type="ORF">Q3M24_01565</name>
</gene>